<gene>
    <name evidence="15" type="primary">rnhC</name>
    <name evidence="15" type="ORF">OXPF_01450</name>
</gene>
<comment type="cofactor">
    <cofactor evidence="12">
        <name>Mn(2+)</name>
        <dbReference type="ChEBI" id="CHEBI:29035"/>
    </cofactor>
    <cofactor evidence="12">
        <name>Mg(2+)</name>
        <dbReference type="ChEBI" id="CHEBI:18420"/>
    </cofactor>
    <text evidence="12">Manganese or magnesium. Binds 1 divalent metal ion per monomer in the absence of substrate. May bind a second metal ion after substrate binding.</text>
</comment>
<feature type="binding site" evidence="12">
    <location>
        <position position="95"/>
    </location>
    <ligand>
        <name>a divalent metal cation</name>
        <dbReference type="ChEBI" id="CHEBI:60240"/>
    </ligand>
</feature>
<dbReference type="EC" id="3.1.26.4" evidence="13"/>
<comment type="similarity">
    <text evidence="5">Belongs to the RNase HII family. RnhC subfamily.</text>
</comment>
<evidence type="ECO:0000256" key="11">
    <source>
        <dbReference type="ARBA" id="ARBA00022842"/>
    </source>
</evidence>
<comment type="caution">
    <text evidence="15">The sequence shown here is derived from an EMBL/GenBank/DDBJ whole genome shotgun (WGS) entry which is preliminary data.</text>
</comment>
<evidence type="ECO:0000256" key="3">
    <source>
        <dbReference type="ARBA" id="ARBA00004065"/>
    </source>
</evidence>
<keyword evidence="6" id="KW-0963">Cytoplasm</keyword>
<dbReference type="EMBL" id="LKET01000012">
    <property type="protein sequence ID" value="KPU46226.1"/>
    <property type="molecule type" value="Genomic_DNA"/>
</dbReference>
<reference evidence="15 16" key="1">
    <citation type="submission" date="2015-09" db="EMBL/GenBank/DDBJ databases">
        <title>Genome sequence of Oxobacter pfennigii DSM 3222.</title>
        <authorList>
            <person name="Poehlein A."/>
            <person name="Bengelsdorf F.R."/>
            <person name="Schiel-Bengelsdorf B."/>
            <person name="Duerre P."/>
            <person name="Daniel R."/>
        </authorList>
    </citation>
    <scope>NUCLEOTIDE SEQUENCE [LARGE SCALE GENOMIC DNA]</scope>
    <source>
        <strain evidence="15 16">DSM 3222</strain>
    </source>
</reference>
<dbReference type="InterPro" id="IPR001352">
    <property type="entry name" value="RNase_HII/HIII"/>
</dbReference>
<keyword evidence="16" id="KW-1185">Reference proteome</keyword>
<keyword evidence="7 12" id="KW-0540">Nuclease</keyword>
<keyword evidence="8 12" id="KW-0479">Metal-binding</keyword>
<dbReference type="Proteomes" id="UP000050326">
    <property type="component" value="Unassembled WGS sequence"/>
</dbReference>
<evidence type="ECO:0000256" key="9">
    <source>
        <dbReference type="ARBA" id="ARBA00022759"/>
    </source>
</evidence>
<dbReference type="CDD" id="cd06590">
    <property type="entry name" value="RNase_HII_bacteria_HIII_like"/>
    <property type="match status" value="1"/>
</dbReference>
<proteinExistence type="inferred from homology"/>
<comment type="cofactor">
    <cofactor evidence="2">
        <name>Mg(2+)</name>
        <dbReference type="ChEBI" id="CHEBI:18420"/>
    </cofactor>
</comment>
<protein>
    <recommendedName>
        <fullName evidence="13">Ribonuclease</fullName>
        <ecNumber evidence="13">3.1.26.4</ecNumber>
    </recommendedName>
</protein>
<dbReference type="InterPro" id="IPR004641">
    <property type="entry name" value="RNase_HIII"/>
</dbReference>
<dbReference type="Pfam" id="PF01351">
    <property type="entry name" value="RNase_HII"/>
    <property type="match status" value="1"/>
</dbReference>
<evidence type="ECO:0000256" key="6">
    <source>
        <dbReference type="ARBA" id="ARBA00022490"/>
    </source>
</evidence>
<dbReference type="GO" id="GO:0004523">
    <property type="term" value="F:RNA-DNA hybrid ribonuclease activity"/>
    <property type="evidence" value="ECO:0007669"/>
    <property type="project" value="UniProtKB-UniRule"/>
</dbReference>
<feature type="binding site" evidence="12">
    <location>
        <position position="196"/>
    </location>
    <ligand>
        <name>a divalent metal cation</name>
        <dbReference type="ChEBI" id="CHEBI:60240"/>
    </ligand>
</feature>
<keyword evidence="9 12" id="KW-0255">Endonuclease</keyword>
<keyword evidence="11" id="KW-0460">Magnesium</keyword>
<dbReference type="NCBIfam" id="TIGR00716">
    <property type="entry name" value="rnhC"/>
    <property type="match status" value="1"/>
</dbReference>
<feature type="domain" description="RNase H type-2" evidence="14">
    <location>
        <begin position="88"/>
        <end position="293"/>
    </location>
</feature>
<evidence type="ECO:0000256" key="13">
    <source>
        <dbReference type="RuleBase" id="RU003515"/>
    </source>
</evidence>
<comment type="function">
    <text evidence="3 13">Endonuclease that specifically degrades the RNA of RNA-DNA hybrids.</text>
</comment>
<dbReference type="PANTHER" id="PTHR10954:SF23">
    <property type="entry name" value="RIBONUCLEASE"/>
    <property type="match status" value="1"/>
</dbReference>
<evidence type="ECO:0000256" key="12">
    <source>
        <dbReference type="PROSITE-ProRule" id="PRU01319"/>
    </source>
</evidence>
<name>A0A0P8WEP8_9CLOT</name>
<evidence type="ECO:0000256" key="2">
    <source>
        <dbReference type="ARBA" id="ARBA00001946"/>
    </source>
</evidence>
<dbReference type="RefSeq" id="WP_201779654.1">
    <property type="nucleotide sequence ID" value="NZ_LKET01000012.1"/>
</dbReference>
<dbReference type="InterPro" id="IPR036397">
    <property type="entry name" value="RNaseH_sf"/>
</dbReference>
<dbReference type="InterPro" id="IPR012337">
    <property type="entry name" value="RNaseH-like_sf"/>
</dbReference>
<evidence type="ECO:0000256" key="7">
    <source>
        <dbReference type="ARBA" id="ARBA00022722"/>
    </source>
</evidence>
<dbReference type="GO" id="GO:0005737">
    <property type="term" value="C:cytoplasm"/>
    <property type="evidence" value="ECO:0007669"/>
    <property type="project" value="UniProtKB-SubCell"/>
</dbReference>
<dbReference type="GO" id="GO:0003723">
    <property type="term" value="F:RNA binding"/>
    <property type="evidence" value="ECO:0007669"/>
    <property type="project" value="UniProtKB-UniRule"/>
</dbReference>
<organism evidence="15 16">
    <name type="scientific">Oxobacter pfennigii</name>
    <dbReference type="NCBI Taxonomy" id="36849"/>
    <lineage>
        <taxon>Bacteria</taxon>
        <taxon>Bacillati</taxon>
        <taxon>Bacillota</taxon>
        <taxon>Clostridia</taxon>
        <taxon>Eubacteriales</taxon>
        <taxon>Clostridiaceae</taxon>
        <taxon>Oxobacter</taxon>
    </lineage>
</organism>
<dbReference type="SUPFAM" id="SSF53098">
    <property type="entry name" value="Ribonuclease H-like"/>
    <property type="match status" value="1"/>
</dbReference>
<dbReference type="GO" id="GO:0032299">
    <property type="term" value="C:ribonuclease H2 complex"/>
    <property type="evidence" value="ECO:0007669"/>
    <property type="project" value="TreeGrafter"/>
</dbReference>
<dbReference type="PATRIC" id="fig|36849.3.peg.161"/>
<dbReference type="GO" id="GO:0006298">
    <property type="term" value="P:mismatch repair"/>
    <property type="evidence" value="ECO:0007669"/>
    <property type="project" value="TreeGrafter"/>
</dbReference>
<feature type="binding site" evidence="12">
    <location>
        <position position="94"/>
    </location>
    <ligand>
        <name>a divalent metal cation</name>
        <dbReference type="ChEBI" id="CHEBI:60240"/>
    </ligand>
</feature>
<evidence type="ECO:0000313" key="16">
    <source>
        <dbReference type="Proteomes" id="UP000050326"/>
    </source>
</evidence>
<evidence type="ECO:0000256" key="4">
    <source>
        <dbReference type="ARBA" id="ARBA00004496"/>
    </source>
</evidence>
<accession>A0A0P8WEP8</accession>
<evidence type="ECO:0000256" key="10">
    <source>
        <dbReference type="ARBA" id="ARBA00022801"/>
    </source>
</evidence>
<dbReference type="PANTHER" id="PTHR10954">
    <property type="entry name" value="RIBONUCLEASE H2 SUBUNIT A"/>
    <property type="match status" value="1"/>
</dbReference>
<dbReference type="GO" id="GO:0046872">
    <property type="term" value="F:metal ion binding"/>
    <property type="evidence" value="ECO:0007669"/>
    <property type="project" value="UniProtKB-KW"/>
</dbReference>
<dbReference type="Gene3D" id="3.30.420.10">
    <property type="entry name" value="Ribonuclease H-like superfamily/Ribonuclease H"/>
    <property type="match status" value="1"/>
</dbReference>
<evidence type="ECO:0000256" key="1">
    <source>
        <dbReference type="ARBA" id="ARBA00000077"/>
    </source>
</evidence>
<dbReference type="GO" id="GO:0043137">
    <property type="term" value="P:DNA replication, removal of RNA primer"/>
    <property type="evidence" value="ECO:0007669"/>
    <property type="project" value="TreeGrafter"/>
</dbReference>
<evidence type="ECO:0000259" key="14">
    <source>
        <dbReference type="PROSITE" id="PS51975"/>
    </source>
</evidence>
<dbReference type="AlphaFoldDB" id="A0A0P8WEP8"/>
<evidence type="ECO:0000256" key="8">
    <source>
        <dbReference type="ARBA" id="ARBA00022723"/>
    </source>
</evidence>
<comment type="catalytic activity">
    <reaction evidence="1 12 13">
        <text>Endonucleolytic cleavage to 5'-phosphomonoester.</text>
        <dbReference type="EC" id="3.1.26.4"/>
    </reaction>
</comment>
<keyword evidence="10 12" id="KW-0378">Hydrolase</keyword>
<evidence type="ECO:0000256" key="5">
    <source>
        <dbReference type="ARBA" id="ARBA00008378"/>
    </source>
</evidence>
<evidence type="ECO:0000313" key="15">
    <source>
        <dbReference type="EMBL" id="KPU46226.1"/>
    </source>
</evidence>
<comment type="subcellular location">
    <subcellularLocation>
        <location evidence="4">Cytoplasm</location>
    </subcellularLocation>
</comment>
<dbReference type="PROSITE" id="PS51975">
    <property type="entry name" value="RNASE_H_2"/>
    <property type="match status" value="1"/>
</dbReference>
<sequence length="293" mass="33237">MAKNKFEYYDEMKEHLEEGGYTVGEYREINYGLQFDIVREDKKSVMRIYESKKGLRPDTSQIKDGELLQYITGESRGKIRDDNGADPAELIGTDESGKGDYFGPLVIAGVYVNEENARKLKAMGADDSKRLTDKQIAKLAESIKKVCPYSVVVIGNEKYNELYEKIKNLNKLLAWGHARVIENVLSKVDCKYVLSDQFGDENLIKNALMEKGKTITLFQRPRAEENTAVAAASILARDEFVSRIKQLEEAFQMEFPKGASAMTVEAARKFVETYEREKLSLVSKLHFKTTGQI</sequence>
<dbReference type="InterPro" id="IPR024567">
    <property type="entry name" value="RNase_HII/HIII_dom"/>
</dbReference>